<dbReference type="AlphaFoldDB" id="A0A0L8FVU9"/>
<evidence type="ECO:0000313" key="1">
    <source>
        <dbReference type="EMBL" id="KOF68797.1"/>
    </source>
</evidence>
<organism evidence="1">
    <name type="scientific">Octopus bimaculoides</name>
    <name type="common">California two-spotted octopus</name>
    <dbReference type="NCBI Taxonomy" id="37653"/>
    <lineage>
        <taxon>Eukaryota</taxon>
        <taxon>Metazoa</taxon>
        <taxon>Spiralia</taxon>
        <taxon>Lophotrochozoa</taxon>
        <taxon>Mollusca</taxon>
        <taxon>Cephalopoda</taxon>
        <taxon>Coleoidea</taxon>
        <taxon>Octopodiformes</taxon>
        <taxon>Octopoda</taxon>
        <taxon>Incirrata</taxon>
        <taxon>Octopodidae</taxon>
        <taxon>Octopus</taxon>
    </lineage>
</organism>
<sequence>MYVCMHACMYVCMYVCIEINVTSSKQAWSLLRQTVYISYNKVLLAMFGLIKRYCYKIYVFGKQCEIRCKQFEETACLILLTLFVSFEILCQARTVVVCFES</sequence>
<dbReference type="EMBL" id="KQ425963">
    <property type="protein sequence ID" value="KOF68797.1"/>
    <property type="molecule type" value="Genomic_DNA"/>
</dbReference>
<protein>
    <submittedName>
        <fullName evidence="1">Uncharacterized protein</fullName>
    </submittedName>
</protein>
<proteinExistence type="predicted"/>
<reference evidence="1" key="1">
    <citation type="submission" date="2015-07" db="EMBL/GenBank/DDBJ databases">
        <title>MeaNS - Measles Nucleotide Surveillance Program.</title>
        <authorList>
            <person name="Tran T."/>
            <person name="Druce J."/>
        </authorList>
    </citation>
    <scope>NUCLEOTIDE SEQUENCE</scope>
    <source>
        <strain evidence="1">UCB-OBI-ISO-001</strain>
        <tissue evidence="1">Gonad</tissue>
    </source>
</reference>
<name>A0A0L8FVU9_OCTBM</name>
<accession>A0A0L8FVU9</accession>
<gene>
    <name evidence="1" type="ORF">OCBIM_22006504mg</name>
</gene>